<accession>A0A1Y2GAU3</accession>
<dbReference type="AlphaFoldDB" id="A0A1Y2GAU3"/>
<keyword evidence="3" id="KW-1185">Reference proteome</keyword>
<protein>
    <submittedName>
        <fullName evidence="2">Uncharacterized protein</fullName>
    </submittedName>
</protein>
<dbReference type="Proteomes" id="UP000193648">
    <property type="component" value="Unassembled WGS sequence"/>
</dbReference>
<proteinExistence type="predicted"/>
<comment type="caution">
    <text evidence="2">The sequence shown here is derived from an EMBL/GenBank/DDBJ whole genome shotgun (WGS) entry which is preliminary data.</text>
</comment>
<organism evidence="2 3">
    <name type="scientific">Lobosporangium transversale</name>
    <dbReference type="NCBI Taxonomy" id="64571"/>
    <lineage>
        <taxon>Eukaryota</taxon>
        <taxon>Fungi</taxon>
        <taxon>Fungi incertae sedis</taxon>
        <taxon>Mucoromycota</taxon>
        <taxon>Mortierellomycotina</taxon>
        <taxon>Mortierellomycetes</taxon>
        <taxon>Mortierellales</taxon>
        <taxon>Mortierellaceae</taxon>
        <taxon>Lobosporangium</taxon>
    </lineage>
</organism>
<name>A0A1Y2GAU3_9FUNG</name>
<dbReference type="RefSeq" id="XP_021877224.1">
    <property type="nucleotide sequence ID" value="XM_022026862.1"/>
</dbReference>
<evidence type="ECO:0000313" key="3">
    <source>
        <dbReference type="Proteomes" id="UP000193648"/>
    </source>
</evidence>
<dbReference type="OrthoDB" id="2420081at2759"/>
<gene>
    <name evidence="2" type="ORF">BCR41DRAFT_374369</name>
</gene>
<evidence type="ECO:0000313" key="2">
    <source>
        <dbReference type="EMBL" id="ORZ05737.1"/>
    </source>
</evidence>
<evidence type="ECO:0000256" key="1">
    <source>
        <dbReference type="SAM" id="MobiDB-lite"/>
    </source>
</evidence>
<feature type="compositionally biased region" description="Polar residues" evidence="1">
    <location>
        <begin position="95"/>
        <end position="104"/>
    </location>
</feature>
<dbReference type="InParanoid" id="A0A1Y2GAU3"/>
<dbReference type="EMBL" id="MCFF01000049">
    <property type="protein sequence ID" value="ORZ05737.1"/>
    <property type="molecule type" value="Genomic_DNA"/>
</dbReference>
<feature type="region of interest" description="Disordered" evidence="1">
    <location>
        <begin position="78"/>
        <end position="104"/>
    </location>
</feature>
<dbReference type="GeneID" id="33568705"/>
<feature type="compositionally biased region" description="Gly residues" evidence="1">
    <location>
        <begin position="240"/>
        <end position="251"/>
    </location>
</feature>
<feature type="compositionally biased region" description="Low complexity" evidence="1">
    <location>
        <begin position="78"/>
        <end position="94"/>
    </location>
</feature>
<reference evidence="2 3" key="1">
    <citation type="submission" date="2016-07" db="EMBL/GenBank/DDBJ databases">
        <title>Pervasive Adenine N6-methylation of Active Genes in Fungi.</title>
        <authorList>
            <consortium name="DOE Joint Genome Institute"/>
            <person name="Mondo S.J."/>
            <person name="Dannebaum R.O."/>
            <person name="Kuo R.C."/>
            <person name="Labutti K."/>
            <person name="Haridas S."/>
            <person name="Kuo A."/>
            <person name="Salamov A."/>
            <person name="Ahrendt S.R."/>
            <person name="Lipzen A."/>
            <person name="Sullivan W."/>
            <person name="Andreopoulos W.B."/>
            <person name="Clum A."/>
            <person name="Lindquist E."/>
            <person name="Daum C."/>
            <person name="Ramamoorthy G.K."/>
            <person name="Gryganskyi A."/>
            <person name="Culley D."/>
            <person name="Magnuson J.K."/>
            <person name="James T.Y."/>
            <person name="O'Malley M.A."/>
            <person name="Stajich J.E."/>
            <person name="Spatafora J.W."/>
            <person name="Visel A."/>
            <person name="Grigoriev I.V."/>
        </authorList>
    </citation>
    <scope>NUCLEOTIDE SEQUENCE [LARGE SCALE GENOMIC DNA]</scope>
    <source>
        <strain evidence="2 3">NRRL 3116</strain>
    </source>
</reference>
<feature type="region of interest" description="Disordered" evidence="1">
    <location>
        <begin position="225"/>
        <end position="320"/>
    </location>
</feature>
<sequence length="320" mass="34562">MSSLCNRMYDEGFGLLGPRHQHGIRARRLSVRKAQLHRREDITTAEFLYAYDHGEINGNMHRKQSDAMMRTLTSTSALSSSSMSSSPLSQLSASGIPSHSTRSTYSAMDHATCAPSFNTSPRHRRYENPAAAGVEDDTANCAFHGHQSAGGLVSWCSSSSSSYAHAHNLGIGAKSSQYSSLGFVPLPPVTFRMNMPGSPLSPYPAHCTYYNLNYHEAELEYSFPPRPTVTKMRGTTRTMGTGGRIGGGGGSSQYIDSPVPSSVHPGQDSNADERDCNDDTEGGENEGSKPVPSAYTFRRRNAIVEGSEDAPRANGFPKSV</sequence>
<feature type="compositionally biased region" description="Acidic residues" evidence="1">
    <location>
        <begin position="275"/>
        <end position="284"/>
    </location>
</feature>